<feature type="coiled-coil region" evidence="6">
    <location>
        <begin position="537"/>
        <end position="599"/>
    </location>
</feature>
<dbReference type="Proteomes" id="UP000004191">
    <property type="component" value="Unassembled WGS sequence"/>
</dbReference>
<keyword evidence="2" id="KW-1003">Cell membrane</keyword>
<dbReference type="Pfam" id="PF02687">
    <property type="entry name" value="FtsX"/>
    <property type="match status" value="2"/>
</dbReference>
<sequence>MKNFFKSALWKDSIKTIKNSLSRFLAIIAMTGLSAAIFIGLQSGVPNLKKVILDKAKDHKMHDIKVSSYTGIRDKDKEIIKNIPGYSNAEYVEKNIFNVKEEEYSVMLFSKTQNIDINVVKKGRMPKKDNEIALDYQHFEKYGDKIGSKISFENEEENGRKLLNVEEFTIVGYVDSIEYINNTRTGGTEGNYFGTVLNEAMNKKYPDLALINIDYKNNYDYSSDEFKLKETKKVDEITKFFDKRPEEVKQEIKKEADDEIADARKELDKGKKEISDGQKELDDAKKEIEDAKKEIVKGQKELDDSKVELENGLAEITKNKETIDTTLKNLDTEENNLNNKKAELSNKKASLEQNLQSVNDGIDTIKSKIPLGMTREFAEKLGNQELIAAFDKLDELEAKKKEIEQGLQQINQGLEEISQGFTKISQTREDLDNKLKLLASEEKKIYESKPQLDQAKKELDKAKQDIQAKQNELNASKKILQETEASGKAELDKAKSKLDAAEANYNKGLKEYQDGLDKYQSGLEEFNSSKEKYNKSLADYKKGQEEYQKGLKELEDARAKYQDGLKEYEDGKKEFETKSKDANKKIKDAEKDIKDTETRLASLDVPAYGIQGKYGHVGFYTFVDQATSLNYMSYIFSTLFYLVAILVTLTTILRMVENERSQIGTLKALGYSKNNILLKYLSYGLTAALIGSILGIFVGRYVLMPPIVRAYTSFTNLEISSFVFEIDKGIIIVIATLSLIGLTVYFTVHKSLRENAASLMRPKPPKKAKRTIFERIPFIWNKLSFLNKVSLRNIFRNKIRMLITIIGVAGSFGLMAMGFGIQTSIKNVAPKQFGEIYNYDAQVIYNDQADDFDDFNKYIKKKTNKYTNLIYEQASVKTPEGFNEQLTVMASDKDISEFITLRNRKSKKDRKLEDGKVIISEKLSKNQELKVGDDLVFKDKDGIEHKIEISAITEQYFNHVAYMSDKTYKNIVDEKAEPNAYLLKLKETDDKSVNEMRKELSDYDASSAFIPIIDLRDTLNDLSDSLNVVIVLVIGVSAMLALVVLYNLTDINISERIREISTIKVLGFRPNEVVSYIFKENILLTVIGIFFGYFVAKIMHGIIVYYLSPGAFQFDPQMMVLNFVYATLLTILFTLIVMILSKRNMDKIDMVESLKSVE</sequence>
<feature type="coiled-coil region" evidence="6">
    <location>
        <begin position="386"/>
        <end position="511"/>
    </location>
</feature>
<feature type="transmembrane region" description="Helical" evidence="7">
    <location>
        <begin position="1082"/>
        <end position="1107"/>
    </location>
</feature>
<feature type="transmembrane region" description="Helical" evidence="7">
    <location>
        <begin position="631"/>
        <end position="656"/>
    </location>
</feature>
<evidence type="ECO:0000313" key="10">
    <source>
        <dbReference type="Proteomes" id="UP000004191"/>
    </source>
</evidence>
<dbReference type="InterPro" id="IPR038766">
    <property type="entry name" value="Membrane_comp_ABC_pdt"/>
</dbReference>
<feature type="transmembrane region" description="Helical" evidence="7">
    <location>
        <begin position="1026"/>
        <end position="1048"/>
    </location>
</feature>
<protein>
    <recommendedName>
        <fullName evidence="8">ABC3 transporter permease C-terminal domain-containing protein</fullName>
    </recommendedName>
</protein>
<dbReference type="Gene3D" id="1.10.287.2610">
    <property type="match status" value="1"/>
</dbReference>
<feature type="transmembrane region" description="Helical" evidence="7">
    <location>
        <begin position="21"/>
        <end position="41"/>
    </location>
</feature>
<dbReference type="eggNOG" id="COG1511">
    <property type="taxonomic scope" value="Bacteria"/>
</dbReference>
<reference evidence="9 10" key="1">
    <citation type="submission" date="2012-01" db="EMBL/GenBank/DDBJ databases">
        <title>The Genome Sequence of Helcococcus kunzii ATCC 51366.</title>
        <authorList>
            <consortium name="The Broad Institute Genome Sequencing Platform"/>
            <person name="Earl A."/>
            <person name="Ward D."/>
            <person name="Feldgarden M."/>
            <person name="Gevers D."/>
            <person name="Huys G."/>
            <person name="Young S.K."/>
            <person name="Zeng Q."/>
            <person name="Gargeya S."/>
            <person name="Fitzgerald M."/>
            <person name="Haas B."/>
            <person name="Abouelleil A."/>
            <person name="Alvarado L."/>
            <person name="Arachchi H.M."/>
            <person name="Berlin A."/>
            <person name="Chapman S.B."/>
            <person name="Gearin G."/>
            <person name="Goldberg J."/>
            <person name="Griggs A."/>
            <person name="Gujja S."/>
            <person name="Hansen M."/>
            <person name="Heiman D."/>
            <person name="Howarth C."/>
            <person name="Larimer J."/>
            <person name="Lui A."/>
            <person name="MacDonald P.J.P."/>
            <person name="McCowen C."/>
            <person name="Montmayeur A."/>
            <person name="Murphy C."/>
            <person name="Neiman D."/>
            <person name="Pearson M."/>
            <person name="Priest M."/>
            <person name="Roberts A."/>
            <person name="Saif S."/>
            <person name="Shea T."/>
            <person name="Sisk P."/>
            <person name="Stolte C."/>
            <person name="Sykes S."/>
            <person name="Wortman J."/>
            <person name="Nusbaum C."/>
            <person name="Birren B."/>
        </authorList>
    </citation>
    <scope>NUCLEOTIDE SEQUENCE [LARGE SCALE GENOMIC DNA]</scope>
    <source>
        <strain evidence="9 10">ATCC 51366</strain>
    </source>
</reference>
<evidence type="ECO:0000256" key="5">
    <source>
        <dbReference type="ARBA" id="ARBA00023136"/>
    </source>
</evidence>
<organism evidence="9 10">
    <name type="scientific">Helcococcus kunzii ATCC 51366</name>
    <dbReference type="NCBI Taxonomy" id="883114"/>
    <lineage>
        <taxon>Bacteria</taxon>
        <taxon>Bacillati</taxon>
        <taxon>Bacillota</taxon>
        <taxon>Tissierellia</taxon>
        <taxon>Tissierellales</taxon>
        <taxon>Peptoniphilaceae</taxon>
        <taxon>Helcococcus</taxon>
    </lineage>
</organism>
<dbReference type="EMBL" id="AGEI01000031">
    <property type="protein sequence ID" value="EHR32042.1"/>
    <property type="molecule type" value="Genomic_DNA"/>
</dbReference>
<feature type="transmembrane region" description="Helical" evidence="7">
    <location>
        <begin position="1119"/>
        <end position="1140"/>
    </location>
</feature>
<dbReference type="InterPro" id="IPR003838">
    <property type="entry name" value="ABC3_permease_C"/>
</dbReference>
<keyword evidence="5 7" id="KW-0472">Membrane</keyword>
<evidence type="ECO:0000256" key="2">
    <source>
        <dbReference type="ARBA" id="ARBA00022475"/>
    </source>
</evidence>
<dbReference type="GO" id="GO:0005886">
    <property type="term" value="C:plasma membrane"/>
    <property type="evidence" value="ECO:0007669"/>
    <property type="project" value="UniProtKB-SubCell"/>
</dbReference>
<name>H3NQP5_9FIRM</name>
<dbReference type="PANTHER" id="PTHR30287:SF1">
    <property type="entry name" value="INNER MEMBRANE PROTEIN"/>
    <property type="match status" value="1"/>
</dbReference>
<proteinExistence type="predicted"/>
<comment type="subcellular location">
    <subcellularLocation>
        <location evidence="1">Cell membrane</location>
        <topology evidence="1">Multi-pass membrane protein</topology>
    </subcellularLocation>
</comment>
<feature type="coiled-coil region" evidence="6">
    <location>
        <begin position="246"/>
        <end position="361"/>
    </location>
</feature>
<feature type="transmembrane region" description="Helical" evidence="7">
    <location>
        <begin position="730"/>
        <end position="748"/>
    </location>
</feature>
<dbReference type="GeneID" id="96999593"/>
<keyword evidence="3 7" id="KW-0812">Transmembrane</keyword>
<feature type="domain" description="ABC3 transporter permease C-terminal" evidence="8">
    <location>
        <begin position="1032"/>
        <end position="1140"/>
    </location>
</feature>
<feature type="transmembrane region" description="Helical" evidence="7">
    <location>
        <begin position="801"/>
        <end position="821"/>
    </location>
</feature>
<dbReference type="eggNOG" id="COG0577">
    <property type="taxonomic scope" value="Bacteria"/>
</dbReference>
<dbReference type="OrthoDB" id="5137249at2"/>
<evidence type="ECO:0000256" key="6">
    <source>
        <dbReference type="SAM" id="Coils"/>
    </source>
</evidence>
<comment type="caution">
    <text evidence="9">The sequence shown here is derived from an EMBL/GenBank/DDBJ whole genome shotgun (WGS) entry which is preliminary data.</text>
</comment>
<keyword evidence="10" id="KW-1185">Reference proteome</keyword>
<dbReference type="RefSeq" id="WP_005399171.1">
    <property type="nucleotide sequence ID" value="NZ_JH601088.1"/>
</dbReference>
<dbReference type="STRING" id="883114.HMPREF9709_01656"/>
<dbReference type="PATRIC" id="fig|883114.3.peg.1652"/>
<evidence type="ECO:0000256" key="1">
    <source>
        <dbReference type="ARBA" id="ARBA00004651"/>
    </source>
</evidence>
<evidence type="ECO:0000259" key="8">
    <source>
        <dbReference type="Pfam" id="PF02687"/>
    </source>
</evidence>
<feature type="domain" description="ABC3 transporter permease C-terminal" evidence="8">
    <location>
        <begin position="635"/>
        <end position="748"/>
    </location>
</feature>
<dbReference type="AlphaFoldDB" id="H3NQP5"/>
<dbReference type="Gene3D" id="6.10.250.2200">
    <property type="match status" value="1"/>
</dbReference>
<evidence type="ECO:0000313" key="9">
    <source>
        <dbReference type="EMBL" id="EHR32042.1"/>
    </source>
</evidence>
<dbReference type="HOGENOM" id="CLU_005531_0_0_9"/>
<accession>H3NQP5</accession>
<feature type="transmembrane region" description="Helical" evidence="7">
    <location>
        <begin position="677"/>
        <end position="703"/>
    </location>
</feature>
<evidence type="ECO:0000256" key="4">
    <source>
        <dbReference type="ARBA" id="ARBA00022989"/>
    </source>
</evidence>
<evidence type="ECO:0000256" key="7">
    <source>
        <dbReference type="SAM" id="Phobius"/>
    </source>
</evidence>
<gene>
    <name evidence="9" type="ORF">HMPREF9709_01656</name>
</gene>
<keyword evidence="6" id="KW-0175">Coiled coil</keyword>
<evidence type="ECO:0000256" key="3">
    <source>
        <dbReference type="ARBA" id="ARBA00022692"/>
    </source>
</evidence>
<keyword evidence="4 7" id="KW-1133">Transmembrane helix</keyword>
<dbReference type="PANTHER" id="PTHR30287">
    <property type="entry name" value="MEMBRANE COMPONENT OF PREDICTED ABC SUPERFAMILY METABOLITE UPTAKE TRANSPORTER"/>
    <property type="match status" value="1"/>
</dbReference>